<accession>A0A803NW52</accession>
<sequence>MVKKKRTVSKPIKRTAVVETETGDLPSIPESDDQPATEVFLDTCENLEGEPIEEGSTEIQRPTVLPASPKPVRWADDVEREDFSAQAKDVWSRFKTNQVCTPSTRLEFTEPMKIGDQSVAKLDLDEVECEASFWKNSVVCIVLRANPPFRVFEGFIKRVWGNLGIERIARMNSGFTLVSFRDEETRDLILETGVIHFDKKPVVLRPWTMDMDSARMVKSVPIWVRLNGLGLQYWGKNTLSALVSTIGKPIMVDKVTQSRTMIKYARVLVDMEISDHPPKTIAYINERKQLAEQSVEYEWLPSKCGACDLLGHTIANCNKEKGIVWKKKGIAEQRSKAPVAEKIDTMMVGSELGGESVGEGGCQAEKTHGERENKQPVSVDTRSKEVWLTPHKRGSKQVAINDEKATTSNGYEVLSEQVLLDNEQFIHSKVKIVGLIEEFYFTAVYGSNCPAERKLLFEKLAALGMLNRPWLILGDFNAMFNFQDRNGGKQILTKDIEDAQKWLSLGQVEEVSCSGAFYTWTNKHDMGTIGELVKKLLRVKHVLKKFNREERFYDEMLGVAKVPYATNVWHKLIVPKHRFIYWQVINEHLLTRDILSRFLPIASDLCVVCDMDPESHNHIFIDCIFAKKLIKRVEGWSGVLNWPSCLREFHQIKHAKTDLAAAVLNAVIAAVLYMLWKNRNDCLFNDVCYNVSSLSKEIKCIVKARVVGVHCKSQKRKDQYVMSVVNSWGDDVTPRLDRSSWNPEGGKAFVIFAATWARVLYFCVDLDRISIQLLVSSRLGYHQGMKTVTHCSFEVRTQAVTLGFTPWEELQALSLLLEDEAKMGYKYGQEQH</sequence>
<dbReference type="EnsemblPlants" id="evm.model.02.2049">
    <property type="protein sequence ID" value="cds.evm.model.02.2049"/>
    <property type="gene ID" value="evm.TU.02.2049"/>
</dbReference>
<dbReference type="Pfam" id="PF13966">
    <property type="entry name" value="zf-RVT"/>
    <property type="match status" value="1"/>
</dbReference>
<feature type="compositionally biased region" description="Basic residues" evidence="1">
    <location>
        <begin position="1"/>
        <end position="13"/>
    </location>
</feature>
<evidence type="ECO:0000259" key="3">
    <source>
        <dbReference type="Pfam" id="PF14111"/>
    </source>
</evidence>
<feature type="domain" description="DUF4283" evidence="3">
    <location>
        <begin position="132"/>
        <end position="212"/>
    </location>
</feature>
<dbReference type="AlphaFoldDB" id="A0A803NW52"/>
<feature type="region of interest" description="Disordered" evidence="1">
    <location>
        <begin position="1"/>
        <end position="34"/>
    </location>
</feature>
<dbReference type="PANTHER" id="PTHR31286:SF165">
    <property type="entry name" value="DUF4283 DOMAIN-CONTAINING PROTEIN"/>
    <property type="match status" value="1"/>
</dbReference>
<organism evidence="4 5">
    <name type="scientific">Cannabis sativa</name>
    <name type="common">Hemp</name>
    <name type="synonym">Marijuana</name>
    <dbReference type="NCBI Taxonomy" id="3483"/>
    <lineage>
        <taxon>Eukaryota</taxon>
        <taxon>Viridiplantae</taxon>
        <taxon>Streptophyta</taxon>
        <taxon>Embryophyta</taxon>
        <taxon>Tracheophyta</taxon>
        <taxon>Spermatophyta</taxon>
        <taxon>Magnoliopsida</taxon>
        <taxon>eudicotyledons</taxon>
        <taxon>Gunneridae</taxon>
        <taxon>Pentapetalae</taxon>
        <taxon>rosids</taxon>
        <taxon>fabids</taxon>
        <taxon>Rosales</taxon>
        <taxon>Cannabaceae</taxon>
        <taxon>Cannabis</taxon>
    </lineage>
</organism>
<dbReference type="EMBL" id="UZAU01000229">
    <property type="status" value="NOT_ANNOTATED_CDS"/>
    <property type="molecule type" value="Genomic_DNA"/>
</dbReference>
<dbReference type="InterPro" id="IPR040256">
    <property type="entry name" value="At4g02000-like"/>
</dbReference>
<dbReference type="PANTHER" id="PTHR31286">
    <property type="entry name" value="GLYCINE-RICH CELL WALL STRUCTURAL PROTEIN 1.8-LIKE"/>
    <property type="match status" value="1"/>
</dbReference>
<feature type="region of interest" description="Disordered" evidence="1">
    <location>
        <begin position="354"/>
        <end position="383"/>
    </location>
</feature>
<evidence type="ECO:0000313" key="5">
    <source>
        <dbReference type="Proteomes" id="UP000596661"/>
    </source>
</evidence>
<protein>
    <recommendedName>
        <fullName evidence="6">DUF4283 domain-containing protein</fullName>
    </recommendedName>
</protein>
<dbReference type="InterPro" id="IPR025558">
    <property type="entry name" value="DUF4283"/>
</dbReference>
<dbReference type="Proteomes" id="UP000596661">
    <property type="component" value="Chromosome 2"/>
</dbReference>
<keyword evidence="5" id="KW-1185">Reference proteome</keyword>
<dbReference type="Pfam" id="PF14111">
    <property type="entry name" value="DUF4283"/>
    <property type="match status" value="1"/>
</dbReference>
<evidence type="ECO:0008006" key="6">
    <source>
        <dbReference type="Google" id="ProtNLM"/>
    </source>
</evidence>
<proteinExistence type="predicted"/>
<reference evidence="4" key="2">
    <citation type="submission" date="2021-03" db="UniProtKB">
        <authorList>
            <consortium name="EnsemblPlants"/>
        </authorList>
    </citation>
    <scope>IDENTIFICATION</scope>
</reference>
<dbReference type="InterPro" id="IPR036691">
    <property type="entry name" value="Endo/exonu/phosph_ase_sf"/>
</dbReference>
<reference evidence="4" key="1">
    <citation type="submission" date="2018-11" db="EMBL/GenBank/DDBJ databases">
        <authorList>
            <person name="Grassa J C."/>
        </authorList>
    </citation>
    <scope>NUCLEOTIDE SEQUENCE [LARGE SCALE GENOMIC DNA]</scope>
</reference>
<dbReference type="Gene3D" id="3.60.10.10">
    <property type="entry name" value="Endonuclease/exonuclease/phosphatase"/>
    <property type="match status" value="1"/>
</dbReference>
<feature type="domain" description="Reverse transcriptase zinc-binding" evidence="2">
    <location>
        <begin position="560"/>
        <end position="628"/>
    </location>
</feature>
<name>A0A803NW52_CANSA</name>
<dbReference type="Gramene" id="evm.model.02.2049">
    <property type="protein sequence ID" value="cds.evm.model.02.2049"/>
    <property type="gene ID" value="evm.TU.02.2049"/>
</dbReference>
<feature type="compositionally biased region" description="Basic and acidic residues" evidence="1">
    <location>
        <begin position="365"/>
        <end position="374"/>
    </location>
</feature>
<evidence type="ECO:0000259" key="2">
    <source>
        <dbReference type="Pfam" id="PF13966"/>
    </source>
</evidence>
<evidence type="ECO:0000256" key="1">
    <source>
        <dbReference type="SAM" id="MobiDB-lite"/>
    </source>
</evidence>
<evidence type="ECO:0000313" key="4">
    <source>
        <dbReference type="EnsemblPlants" id="cds.evm.model.02.2049"/>
    </source>
</evidence>
<dbReference type="InterPro" id="IPR026960">
    <property type="entry name" value="RVT-Znf"/>
</dbReference>
<dbReference type="SUPFAM" id="SSF56219">
    <property type="entry name" value="DNase I-like"/>
    <property type="match status" value="1"/>
</dbReference>